<dbReference type="PANTHER" id="PTHR43422">
    <property type="entry name" value="THIAMINE THIAZOLE SYNTHASE"/>
    <property type="match status" value="1"/>
</dbReference>
<evidence type="ECO:0000313" key="3">
    <source>
        <dbReference type="EMBL" id="GAA1894322.1"/>
    </source>
</evidence>
<keyword evidence="3" id="KW-0560">Oxidoreductase</keyword>
<feature type="compositionally biased region" description="Basic residues" evidence="1">
    <location>
        <begin position="466"/>
        <end position="478"/>
    </location>
</feature>
<dbReference type="PANTHER" id="PTHR43422:SF3">
    <property type="entry name" value="THIAMINE THIAZOLE SYNTHASE"/>
    <property type="match status" value="1"/>
</dbReference>
<protein>
    <submittedName>
        <fullName evidence="3">FAD-dependent monooxygenase</fullName>
    </submittedName>
</protein>
<dbReference type="EMBL" id="BAAAMJ010000001">
    <property type="protein sequence ID" value="GAA1894322.1"/>
    <property type="molecule type" value="Genomic_DNA"/>
</dbReference>
<accession>A0ABN2NQE2</accession>
<dbReference type="Proteomes" id="UP001501303">
    <property type="component" value="Unassembled WGS sequence"/>
</dbReference>
<keyword evidence="4" id="KW-1185">Reference proteome</keyword>
<dbReference type="InterPro" id="IPR036188">
    <property type="entry name" value="FAD/NAD-bd_sf"/>
</dbReference>
<sequence>MGEVPERTAEALGGRGAEPSSGASPRRAVVIGGSMAGLLAARVLADHYARVTVVERDRLPESADPRPGVPQSRHTHVLVTGGQQALESLLPGLVGELREAGAPWVGVPRDLVQWQAGAWYRRTPATAHLLTGSRPLTEWLIRRRVLADPRVETAQGTEVVGLEGDAARVGGVVVRERGSGASQGLRSLIADLVVDASGRSSKAPGWLAAIGAEPPREETLDTGLAYASCVYRAEADDSTDSLGYYIVPNPGQVHGAVVLPVEDGRTLVTLSGLRGGEPPTDHDGFTDFARRLPDPLVHRWLVKAEPVSAVHGFRNTANIRRRYDRSGPEGFLATGDALCAFNPVYGQGMAVAALNAVALREALGSRRTPGTRHVQRAVFRSSQQAWDISAGSDKTMPGATGNAAASRAVDRPVNWYLARVQRRAAADPLVGAAFRSALSLASPLTSLFAPRIARAVRSEGRPAPHPTRRGGGRPRAARLRREQHGPVNQFTGPRSGT</sequence>
<feature type="compositionally biased region" description="Polar residues" evidence="1">
    <location>
        <begin position="486"/>
        <end position="497"/>
    </location>
</feature>
<dbReference type="SUPFAM" id="SSF51905">
    <property type="entry name" value="FAD/NAD(P)-binding domain"/>
    <property type="match status" value="1"/>
</dbReference>
<dbReference type="InterPro" id="IPR002938">
    <property type="entry name" value="FAD-bd"/>
</dbReference>
<comment type="caution">
    <text evidence="3">The sequence shown here is derived from an EMBL/GenBank/DDBJ whole genome shotgun (WGS) entry which is preliminary data.</text>
</comment>
<dbReference type="GO" id="GO:0004497">
    <property type="term" value="F:monooxygenase activity"/>
    <property type="evidence" value="ECO:0007669"/>
    <property type="project" value="UniProtKB-KW"/>
</dbReference>
<keyword evidence="3" id="KW-0503">Monooxygenase</keyword>
<gene>
    <name evidence="3" type="ORF">GCM10009716_00240</name>
</gene>
<organism evidence="3 4">
    <name type="scientific">Streptomyces sodiiphilus</name>
    <dbReference type="NCBI Taxonomy" id="226217"/>
    <lineage>
        <taxon>Bacteria</taxon>
        <taxon>Bacillati</taxon>
        <taxon>Actinomycetota</taxon>
        <taxon>Actinomycetes</taxon>
        <taxon>Kitasatosporales</taxon>
        <taxon>Streptomycetaceae</taxon>
        <taxon>Streptomyces</taxon>
    </lineage>
</organism>
<proteinExistence type="predicted"/>
<name>A0ABN2NQE2_9ACTN</name>
<dbReference type="Pfam" id="PF01494">
    <property type="entry name" value="FAD_binding_3"/>
    <property type="match status" value="1"/>
</dbReference>
<evidence type="ECO:0000259" key="2">
    <source>
        <dbReference type="Pfam" id="PF01494"/>
    </source>
</evidence>
<feature type="region of interest" description="Disordered" evidence="1">
    <location>
        <begin position="1"/>
        <end position="25"/>
    </location>
</feature>
<evidence type="ECO:0000313" key="4">
    <source>
        <dbReference type="Proteomes" id="UP001501303"/>
    </source>
</evidence>
<evidence type="ECO:0000256" key="1">
    <source>
        <dbReference type="SAM" id="MobiDB-lite"/>
    </source>
</evidence>
<feature type="domain" description="FAD-binding" evidence="2">
    <location>
        <begin position="28"/>
        <end position="364"/>
    </location>
</feature>
<reference evidence="3 4" key="1">
    <citation type="journal article" date="2019" name="Int. J. Syst. Evol. Microbiol.">
        <title>The Global Catalogue of Microorganisms (GCM) 10K type strain sequencing project: providing services to taxonomists for standard genome sequencing and annotation.</title>
        <authorList>
            <consortium name="The Broad Institute Genomics Platform"/>
            <consortium name="The Broad Institute Genome Sequencing Center for Infectious Disease"/>
            <person name="Wu L."/>
            <person name="Ma J."/>
        </authorList>
    </citation>
    <scope>NUCLEOTIDE SEQUENCE [LARGE SCALE GENOMIC DNA]</scope>
    <source>
        <strain evidence="3 4">JCM 13581</strain>
    </source>
</reference>
<dbReference type="Gene3D" id="3.50.50.60">
    <property type="entry name" value="FAD/NAD(P)-binding domain"/>
    <property type="match status" value="1"/>
</dbReference>
<feature type="region of interest" description="Disordered" evidence="1">
    <location>
        <begin position="457"/>
        <end position="497"/>
    </location>
</feature>